<gene>
    <name evidence="1" type="ORF">K1X13_11355</name>
</gene>
<evidence type="ECO:0000313" key="1">
    <source>
        <dbReference type="EMBL" id="MBY9075417.1"/>
    </source>
</evidence>
<dbReference type="PIRSF" id="PIRSF016184">
    <property type="entry name" value="PhzC_PhzF"/>
    <property type="match status" value="1"/>
</dbReference>
<dbReference type="PANTHER" id="PTHR13774">
    <property type="entry name" value="PHENAZINE BIOSYNTHESIS PROTEIN"/>
    <property type="match status" value="1"/>
</dbReference>
<dbReference type="Proteomes" id="UP000754710">
    <property type="component" value="Unassembled WGS sequence"/>
</dbReference>
<evidence type="ECO:0000313" key="2">
    <source>
        <dbReference type="Proteomes" id="UP000754710"/>
    </source>
</evidence>
<comment type="caution">
    <text evidence="1">The sequence shown here is derived from an EMBL/GenBank/DDBJ whole genome shotgun (WGS) entry which is preliminary data.</text>
</comment>
<reference evidence="1 2" key="1">
    <citation type="submission" date="2021-08" db="EMBL/GenBank/DDBJ databases">
        <title>Nocardioides bacterium WL0053 sp. nov., isolated from the sediment.</title>
        <authorList>
            <person name="Wang L."/>
            <person name="Zhang D."/>
            <person name="Zhang A."/>
        </authorList>
    </citation>
    <scope>NUCLEOTIDE SEQUENCE [LARGE SCALE GENOMIC DNA]</scope>
    <source>
        <strain evidence="1 2">WL0053</strain>
    </source>
</reference>
<dbReference type="NCBIfam" id="TIGR00654">
    <property type="entry name" value="PhzF_family"/>
    <property type="match status" value="1"/>
</dbReference>
<name>A0ABS7RLN3_9ACTN</name>
<keyword evidence="2" id="KW-1185">Reference proteome</keyword>
<dbReference type="PANTHER" id="PTHR13774:SF32">
    <property type="entry name" value="ANTISENSE-ENHANCING SEQUENCE 1"/>
    <property type="match status" value="1"/>
</dbReference>
<sequence>MLTYDIVDVFTDRPFAGNQLAVVHGADDLSTAQCQQIAKEFNFSETTFPSSRVEDGTTYGIRIFTPSNEIPFAGHPTLGTAWVLRERGLVKGPDLTQVCGAGPVGVRFADDDRVELSATPRDLLGPLDDELVVALLQDVGLSLTDLAGPVWVAGCGLTFVHLPVVEDAVVRADPSSRPLRSYAADFARVGEARDPIEGINLHHVVADDGAGRLEVHARVFVPGLSVEEDPATGSAAVGLGMALVAAGRLPEGGGYAITQGVEMGRPSQLLGRVEASDGVAKRCHVAGRVQPVARGEIAVPRPS</sequence>
<proteinExistence type="predicted"/>
<dbReference type="SUPFAM" id="SSF54506">
    <property type="entry name" value="Diaminopimelate epimerase-like"/>
    <property type="match status" value="1"/>
</dbReference>
<dbReference type="Gene3D" id="3.10.310.10">
    <property type="entry name" value="Diaminopimelate Epimerase, Chain A, domain 1"/>
    <property type="match status" value="2"/>
</dbReference>
<organism evidence="1 2">
    <name type="scientific">Nocardioides jiangsuensis</name>
    <dbReference type="NCBI Taxonomy" id="2866161"/>
    <lineage>
        <taxon>Bacteria</taxon>
        <taxon>Bacillati</taxon>
        <taxon>Actinomycetota</taxon>
        <taxon>Actinomycetes</taxon>
        <taxon>Propionibacteriales</taxon>
        <taxon>Nocardioidaceae</taxon>
        <taxon>Nocardioides</taxon>
    </lineage>
</organism>
<dbReference type="RefSeq" id="WP_221025169.1">
    <property type="nucleotide sequence ID" value="NZ_JAIEZQ010000002.1"/>
</dbReference>
<dbReference type="InterPro" id="IPR003719">
    <property type="entry name" value="Phenazine_PhzF-like"/>
</dbReference>
<dbReference type="Pfam" id="PF02567">
    <property type="entry name" value="PhzC-PhzF"/>
    <property type="match status" value="1"/>
</dbReference>
<protein>
    <submittedName>
        <fullName evidence="1">PhzF family phenazine biosynthesis protein</fullName>
    </submittedName>
</protein>
<dbReference type="EMBL" id="JAIEZQ010000002">
    <property type="protein sequence ID" value="MBY9075417.1"/>
    <property type="molecule type" value="Genomic_DNA"/>
</dbReference>
<accession>A0ABS7RLN3</accession>